<accession>A0A7C0WSJ1</accession>
<keyword evidence="8" id="KW-0411">Iron-sulfur</keyword>
<feature type="non-terminal residue" evidence="10">
    <location>
        <position position="405"/>
    </location>
</feature>
<dbReference type="GO" id="GO:0016491">
    <property type="term" value="F:oxidoreductase activity"/>
    <property type="evidence" value="ECO:0007669"/>
    <property type="project" value="UniProtKB-KW"/>
</dbReference>
<comment type="cofactor">
    <cofactor evidence="1">
        <name>FAD</name>
        <dbReference type="ChEBI" id="CHEBI:57692"/>
    </cofactor>
</comment>
<evidence type="ECO:0000256" key="6">
    <source>
        <dbReference type="ARBA" id="ARBA00023002"/>
    </source>
</evidence>
<evidence type="ECO:0000256" key="1">
    <source>
        <dbReference type="ARBA" id="ARBA00001974"/>
    </source>
</evidence>
<sequence>MTYTEVDGVEGESGDFKVTLTQKPRYIIEEKCTGCTTCVEYCPVEYPDHYNQEISKNKAVHVYFSQAIPLITYIDESCLYLKEKKCDICRSVCKTGAIDFSQTSKKVEVKVGAIILSTGLEPFDPSVKDEYCYGKMDNVVTSMDYERLLASTGPYEGEVLRSSDRKHPQKIAWIQCVGSRRVTPNENSYCSGVCCTYTQKQVILTKDHEAGAVCTIFHNDIRSHGKDFERYFQRAEQLPGVRFIRSYTSIVREIPESKNVVVRYATPDEGVKEEEFEMVVLSVGLNPPADHGLLADKFGIELNSHGFSKSTQTNPIETTRPGIFVSGAFQGPTDIPESVFTASGAGSQCGESLDYRRGKLAKEREYPTERDVSQEEPKIGVFVCHCGANIGSVVNVPSTVEYALT</sequence>
<evidence type="ECO:0000259" key="9">
    <source>
        <dbReference type="PROSITE" id="PS51379"/>
    </source>
</evidence>
<evidence type="ECO:0000256" key="4">
    <source>
        <dbReference type="ARBA" id="ARBA00022723"/>
    </source>
</evidence>
<evidence type="ECO:0000256" key="5">
    <source>
        <dbReference type="ARBA" id="ARBA00022827"/>
    </source>
</evidence>
<dbReference type="Pfam" id="PF00037">
    <property type="entry name" value="Fer4"/>
    <property type="match status" value="1"/>
</dbReference>
<keyword evidence="6" id="KW-0560">Oxidoreductase</keyword>
<dbReference type="PROSITE" id="PS00198">
    <property type="entry name" value="4FE4S_FER_1"/>
    <property type="match status" value="1"/>
</dbReference>
<keyword evidence="5" id="KW-0274">FAD</keyword>
<dbReference type="InterPro" id="IPR017896">
    <property type="entry name" value="4Fe4S_Fe-S-bd"/>
</dbReference>
<keyword evidence="3" id="KW-0004">4Fe-4S</keyword>
<keyword evidence="5" id="KW-0285">Flavoprotein</keyword>
<evidence type="ECO:0000256" key="3">
    <source>
        <dbReference type="ARBA" id="ARBA00022485"/>
    </source>
</evidence>
<keyword evidence="4" id="KW-0479">Metal-binding</keyword>
<evidence type="ECO:0000256" key="8">
    <source>
        <dbReference type="ARBA" id="ARBA00023014"/>
    </source>
</evidence>
<evidence type="ECO:0000256" key="7">
    <source>
        <dbReference type="ARBA" id="ARBA00023004"/>
    </source>
</evidence>
<dbReference type="InterPro" id="IPR036188">
    <property type="entry name" value="FAD/NAD-bd_sf"/>
</dbReference>
<reference evidence="10" key="1">
    <citation type="journal article" date="2020" name="mSystems">
        <title>Genome- and Community-Level Interaction Insights into Carbon Utilization and Element Cycling Functions of Hydrothermarchaeota in Hydrothermal Sediment.</title>
        <authorList>
            <person name="Zhou Z."/>
            <person name="Liu Y."/>
            <person name="Xu W."/>
            <person name="Pan J."/>
            <person name="Luo Z.H."/>
            <person name="Li M."/>
        </authorList>
    </citation>
    <scope>NUCLEOTIDE SEQUENCE [LARGE SCALE GENOMIC DNA]</scope>
    <source>
        <strain evidence="10">HyVt-19</strain>
    </source>
</reference>
<dbReference type="GO" id="GO:0046872">
    <property type="term" value="F:metal ion binding"/>
    <property type="evidence" value="ECO:0007669"/>
    <property type="project" value="UniProtKB-KW"/>
</dbReference>
<dbReference type="Proteomes" id="UP000886355">
    <property type="component" value="Unassembled WGS sequence"/>
</dbReference>
<dbReference type="EMBL" id="DQZW01000255">
    <property type="protein sequence ID" value="HDL90329.1"/>
    <property type="molecule type" value="Genomic_DNA"/>
</dbReference>
<name>A0A7C0WSJ1_9BACT</name>
<dbReference type="PANTHER" id="PTHR43498:SF1">
    <property type="entry name" value="COB--COM HETERODISULFIDE REDUCTASE IRON-SULFUR SUBUNIT A"/>
    <property type="match status" value="1"/>
</dbReference>
<dbReference type="InterPro" id="IPR017900">
    <property type="entry name" value="4Fe4S_Fe_S_CS"/>
</dbReference>
<keyword evidence="7" id="KW-0408">Iron</keyword>
<feature type="domain" description="4Fe-4S ferredoxin-type" evidence="9">
    <location>
        <begin position="23"/>
        <end position="52"/>
    </location>
</feature>
<dbReference type="GO" id="GO:0051539">
    <property type="term" value="F:4 iron, 4 sulfur cluster binding"/>
    <property type="evidence" value="ECO:0007669"/>
    <property type="project" value="UniProtKB-KW"/>
</dbReference>
<comment type="similarity">
    <text evidence="2">Belongs to the HdrA family.</text>
</comment>
<comment type="caution">
    <text evidence="10">The sequence shown here is derived from an EMBL/GenBank/DDBJ whole genome shotgun (WGS) entry which is preliminary data.</text>
</comment>
<evidence type="ECO:0000256" key="2">
    <source>
        <dbReference type="ARBA" id="ARBA00006561"/>
    </source>
</evidence>
<dbReference type="SUPFAM" id="SSF51905">
    <property type="entry name" value="FAD/NAD(P)-binding domain"/>
    <property type="match status" value="1"/>
</dbReference>
<gene>
    <name evidence="10" type="ORF">ENG14_05440</name>
</gene>
<dbReference type="AlphaFoldDB" id="A0A7C0WSJ1"/>
<dbReference type="PROSITE" id="PS51379">
    <property type="entry name" value="4FE4S_FER_2"/>
    <property type="match status" value="1"/>
</dbReference>
<protein>
    <submittedName>
        <fullName evidence="10">CoB--CoM heterodisulfide reductase iron-sulfur subunit A family protein</fullName>
    </submittedName>
</protein>
<dbReference type="InterPro" id="IPR039650">
    <property type="entry name" value="HdrA-like"/>
</dbReference>
<dbReference type="SUPFAM" id="SSF54862">
    <property type="entry name" value="4Fe-4S ferredoxins"/>
    <property type="match status" value="1"/>
</dbReference>
<organism evidence="10">
    <name type="scientific">Thermodesulforhabdus norvegica</name>
    <dbReference type="NCBI Taxonomy" id="39841"/>
    <lineage>
        <taxon>Bacteria</taxon>
        <taxon>Pseudomonadati</taxon>
        <taxon>Thermodesulfobacteriota</taxon>
        <taxon>Syntrophobacteria</taxon>
        <taxon>Syntrophobacterales</taxon>
        <taxon>Thermodesulforhabdaceae</taxon>
        <taxon>Thermodesulforhabdus</taxon>
    </lineage>
</organism>
<evidence type="ECO:0000313" key="10">
    <source>
        <dbReference type="EMBL" id="HDL90329.1"/>
    </source>
</evidence>
<dbReference type="Gene3D" id="3.30.70.20">
    <property type="match status" value="1"/>
</dbReference>
<dbReference type="Gene3D" id="3.50.50.60">
    <property type="entry name" value="FAD/NAD(P)-binding domain"/>
    <property type="match status" value="2"/>
</dbReference>
<proteinExistence type="inferred from homology"/>
<dbReference type="PANTHER" id="PTHR43498">
    <property type="entry name" value="FERREDOXIN:COB-COM HETERODISULFIDE REDUCTASE SUBUNIT A"/>
    <property type="match status" value="1"/>
</dbReference>